<dbReference type="PANTHER" id="PTHR30346">
    <property type="entry name" value="TRANSCRIPTIONAL DUAL REGULATOR HCAR-RELATED"/>
    <property type="match status" value="1"/>
</dbReference>
<keyword evidence="2" id="KW-0805">Transcription regulation</keyword>
<evidence type="ECO:0000313" key="7">
    <source>
        <dbReference type="EMBL" id="VDC34024.1"/>
    </source>
</evidence>
<reference evidence="7 8" key="1">
    <citation type="submission" date="2018-11" db="EMBL/GenBank/DDBJ databases">
        <authorList>
            <person name="Criscuolo A."/>
        </authorList>
    </citation>
    <scope>NUCLEOTIDE SEQUENCE [LARGE SCALE GENOMIC DNA]</scope>
    <source>
        <strain evidence="7">ACIP111625</strain>
    </source>
</reference>
<accession>A0A3P5XGL3</accession>
<dbReference type="PROSITE" id="PS50931">
    <property type="entry name" value="HTH_LYSR"/>
    <property type="match status" value="1"/>
</dbReference>
<feature type="domain" description="HTH lysR-type" evidence="6">
    <location>
        <begin position="2"/>
        <end position="59"/>
    </location>
</feature>
<dbReference type="AlphaFoldDB" id="A0A3P5XGL3"/>
<evidence type="ECO:0000259" key="6">
    <source>
        <dbReference type="PROSITE" id="PS50931"/>
    </source>
</evidence>
<keyword evidence="4" id="KW-0010">Activator</keyword>
<keyword evidence="5" id="KW-0804">Transcription</keyword>
<dbReference type="InterPro" id="IPR036388">
    <property type="entry name" value="WH-like_DNA-bd_sf"/>
</dbReference>
<evidence type="ECO:0000256" key="2">
    <source>
        <dbReference type="ARBA" id="ARBA00023015"/>
    </source>
</evidence>
<dbReference type="SUPFAM" id="SSF46785">
    <property type="entry name" value="Winged helix' DNA-binding domain"/>
    <property type="match status" value="1"/>
</dbReference>
<dbReference type="Gene3D" id="3.40.190.10">
    <property type="entry name" value="Periplasmic binding protein-like II"/>
    <property type="match status" value="2"/>
</dbReference>
<dbReference type="OrthoDB" id="9775392at2"/>
<keyword evidence="8" id="KW-1185">Reference proteome</keyword>
<evidence type="ECO:0000313" key="8">
    <source>
        <dbReference type="Proteomes" id="UP000277498"/>
    </source>
</evidence>
<gene>
    <name evidence="7" type="primary">oxyR_4</name>
    <name evidence="7" type="ORF">XINFAN_04222</name>
</gene>
<dbReference type="GO" id="GO:0003677">
    <property type="term" value="F:DNA binding"/>
    <property type="evidence" value="ECO:0007669"/>
    <property type="project" value="UniProtKB-KW"/>
</dbReference>
<dbReference type="Gene3D" id="1.10.10.10">
    <property type="entry name" value="Winged helix-like DNA-binding domain superfamily/Winged helix DNA-binding domain"/>
    <property type="match status" value="1"/>
</dbReference>
<evidence type="ECO:0000256" key="5">
    <source>
        <dbReference type="ARBA" id="ARBA00023163"/>
    </source>
</evidence>
<dbReference type="InterPro" id="IPR005119">
    <property type="entry name" value="LysR_subst-bd"/>
</dbReference>
<proteinExistence type="inferred from homology"/>
<dbReference type="RefSeq" id="WP_124088876.1">
    <property type="nucleotide sequence ID" value="NZ_UXAW01000142.1"/>
</dbReference>
<dbReference type="PANTHER" id="PTHR30346:SF26">
    <property type="entry name" value="HYDROGEN PEROXIDE-INDUCIBLE GENES ACTIVATOR"/>
    <property type="match status" value="1"/>
</dbReference>
<name>A0A3P5XGL3_9RHOB</name>
<dbReference type="PRINTS" id="PR00039">
    <property type="entry name" value="HTHLYSR"/>
</dbReference>
<dbReference type="SUPFAM" id="SSF53850">
    <property type="entry name" value="Periplasmic binding protein-like II"/>
    <property type="match status" value="1"/>
</dbReference>
<dbReference type="EMBL" id="UXAW01000142">
    <property type="protein sequence ID" value="VDC34024.1"/>
    <property type="molecule type" value="Genomic_DNA"/>
</dbReference>
<protein>
    <submittedName>
        <fullName evidence="7">Hydrogen peroxide-inducible genes activator</fullName>
    </submittedName>
</protein>
<dbReference type="InterPro" id="IPR000847">
    <property type="entry name" value="LysR_HTH_N"/>
</dbReference>
<dbReference type="CDD" id="cd08411">
    <property type="entry name" value="PBP2_OxyR"/>
    <property type="match status" value="1"/>
</dbReference>
<dbReference type="Proteomes" id="UP000277498">
    <property type="component" value="Unassembled WGS sequence"/>
</dbReference>
<evidence type="ECO:0000256" key="1">
    <source>
        <dbReference type="ARBA" id="ARBA00009437"/>
    </source>
</evidence>
<dbReference type="GO" id="GO:0032993">
    <property type="term" value="C:protein-DNA complex"/>
    <property type="evidence" value="ECO:0007669"/>
    <property type="project" value="TreeGrafter"/>
</dbReference>
<evidence type="ECO:0000256" key="3">
    <source>
        <dbReference type="ARBA" id="ARBA00023125"/>
    </source>
</evidence>
<dbReference type="Pfam" id="PF03466">
    <property type="entry name" value="LysR_substrate"/>
    <property type="match status" value="1"/>
</dbReference>
<dbReference type="Pfam" id="PF00126">
    <property type="entry name" value="HTH_1"/>
    <property type="match status" value="1"/>
</dbReference>
<sequence length="309" mass="34729">MPSIQQLRYLVALADTLSFSRAAAITNVTQPTLSMQFKDLERRVGAKLVERNRARVVMTHLGEEVSKKARVILSEIEDIYALARTQGSGLGGTIRVGVVHTLGAYLLPLVVPEFRARYPELRFYIREELPDVLMNHLDDGRHDILICPVPVLRRDFLWVQLFTEPFLVVLPYDHPLASQQEINRADLKGETILTMERGHKLSEQVSQLCEDVGASLSYDYEGTSLDTLRQMVAMGMGISLLPALYVRSEVEREKLVVARPLAGTAPDRTIGLIFREGSLRRESFEKIAGTMMEILRSRAPQVSVPDTES</sequence>
<keyword evidence="3" id="KW-0238">DNA-binding</keyword>
<evidence type="ECO:0000256" key="4">
    <source>
        <dbReference type="ARBA" id="ARBA00023159"/>
    </source>
</evidence>
<dbReference type="GO" id="GO:0003700">
    <property type="term" value="F:DNA-binding transcription factor activity"/>
    <property type="evidence" value="ECO:0007669"/>
    <property type="project" value="InterPro"/>
</dbReference>
<organism evidence="7 8">
    <name type="scientific">Pseudogemmobacter humi</name>
    <dbReference type="NCBI Taxonomy" id="2483812"/>
    <lineage>
        <taxon>Bacteria</taxon>
        <taxon>Pseudomonadati</taxon>
        <taxon>Pseudomonadota</taxon>
        <taxon>Alphaproteobacteria</taxon>
        <taxon>Rhodobacterales</taxon>
        <taxon>Paracoccaceae</taxon>
        <taxon>Pseudogemmobacter</taxon>
    </lineage>
</organism>
<comment type="similarity">
    <text evidence="1">Belongs to the LysR transcriptional regulatory family.</text>
</comment>
<dbReference type="FunFam" id="1.10.10.10:FF:000001">
    <property type="entry name" value="LysR family transcriptional regulator"/>
    <property type="match status" value="1"/>
</dbReference>
<dbReference type="InterPro" id="IPR036390">
    <property type="entry name" value="WH_DNA-bd_sf"/>
</dbReference>